<feature type="region of interest" description="Disordered" evidence="1">
    <location>
        <begin position="266"/>
        <end position="285"/>
    </location>
</feature>
<dbReference type="RefSeq" id="WP_309940194.1">
    <property type="nucleotide sequence ID" value="NZ_AP025305.1"/>
</dbReference>
<evidence type="ECO:0000313" key="2">
    <source>
        <dbReference type="EMBL" id="MDR6240295.1"/>
    </source>
</evidence>
<protein>
    <submittedName>
        <fullName evidence="2">Uncharacterized protein</fullName>
    </submittedName>
</protein>
<keyword evidence="3" id="KW-1185">Reference proteome</keyword>
<accession>A0AAE4BTT4</accession>
<reference evidence="2" key="1">
    <citation type="submission" date="2023-07" db="EMBL/GenBank/DDBJ databases">
        <title>Genomic Encyclopedia of Type Strains, Phase IV (KMG-IV): sequencing the most valuable type-strain genomes for metagenomic binning, comparative biology and taxonomic classification.</title>
        <authorList>
            <person name="Goeker M."/>
        </authorList>
    </citation>
    <scope>NUCLEOTIDE SEQUENCE</scope>
    <source>
        <strain evidence="2">DSM 26174</strain>
    </source>
</reference>
<dbReference type="AlphaFoldDB" id="A0AAE4BTT4"/>
<gene>
    <name evidence="2" type="ORF">HNQ88_003361</name>
</gene>
<sequence>MKDLLSKYFIRIFGSLLIICCFGAPVFSQKLGDKVVRETIPDFLKTPAENYVKEVPIVIVSYLPLDDNQELDRDVTGAKLSLESMKTKLMRMNIQSKFMLEEGTKYKGYENPDAVPFAGYRVVDYLIVYDDFKEGMEVPWNKGWYRPDYFDVMETIDGKYYVEELGVKEVWLWGWHHGTIEPAETNMASPLTADISNSERTDDLPIYNSTYMLYNYNMNRTANQAVHNHGHQIEAAMMHANEATNGNQNLFLNAYVGWDGKGDDKRPPLGRVGDTHHPPNTTKDYDYLNPTLIESDIMDWNPDGSGEKKMVNCFTWGNLPYQWPDGLSTESKIEAHWYIFWMQNMPGYNNELTYKGEKMNNWWEYKIDWDYANGNNIGLFGSPKTSRVN</sequence>
<evidence type="ECO:0000313" key="3">
    <source>
        <dbReference type="Proteomes" id="UP001185092"/>
    </source>
</evidence>
<proteinExistence type="predicted"/>
<evidence type="ECO:0000256" key="1">
    <source>
        <dbReference type="SAM" id="MobiDB-lite"/>
    </source>
</evidence>
<feature type="compositionally biased region" description="Basic and acidic residues" evidence="1">
    <location>
        <begin position="266"/>
        <end position="277"/>
    </location>
</feature>
<name>A0AAE4BTT4_9BACT</name>
<dbReference type="Proteomes" id="UP001185092">
    <property type="component" value="Unassembled WGS sequence"/>
</dbReference>
<comment type="caution">
    <text evidence="2">The sequence shown here is derived from an EMBL/GenBank/DDBJ whole genome shotgun (WGS) entry which is preliminary data.</text>
</comment>
<organism evidence="2 3">
    <name type="scientific">Aureibacter tunicatorum</name>
    <dbReference type="NCBI Taxonomy" id="866807"/>
    <lineage>
        <taxon>Bacteria</taxon>
        <taxon>Pseudomonadati</taxon>
        <taxon>Bacteroidota</taxon>
        <taxon>Cytophagia</taxon>
        <taxon>Cytophagales</taxon>
        <taxon>Persicobacteraceae</taxon>
        <taxon>Aureibacter</taxon>
    </lineage>
</organism>
<dbReference type="EMBL" id="JAVDQD010000004">
    <property type="protein sequence ID" value="MDR6240295.1"/>
    <property type="molecule type" value="Genomic_DNA"/>
</dbReference>